<reference evidence="2 3" key="1">
    <citation type="submission" date="2021-03" db="EMBL/GenBank/DDBJ databases">
        <title>Whole genome shotgun sequence of Actinoplanes toevensis NBRC 105298.</title>
        <authorList>
            <person name="Komaki H."/>
            <person name="Tamura T."/>
        </authorList>
    </citation>
    <scope>NUCLEOTIDE SEQUENCE [LARGE SCALE GENOMIC DNA]</scope>
    <source>
        <strain evidence="2 3">NBRC 105298</strain>
    </source>
</reference>
<dbReference type="RefSeq" id="WP_246607009.1">
    <property type="nucleotide sequence ID" value="NZ_BOQN01000044.1"/>
</dbReference>
<evidence type="ECO:0000313" key="2">
    <source>
        <dbReference type="EMBL" id="GIM91311.1"/>
    </source>
</evidence>
<dbReference type="Proteomes" id="UP000677082">
    <property type="component" value="Unassembled WGS sequence"/>
</dbReference>
<protein>
    <recommendedName>
        <fullName evidence="4">Integrase</fullName>
    </recommendedName>
</protein>
<evidence type="ECO:0000313" key="3">
    <source>
        <dbReference type="Proteomes" id="UP000677082"/>
    </source>
</evidence>
<dbReference type="EMBL" id="BOQN01000044">
    <property type="protein sequence ID" value="GIM91311.1"/>
    <property type="molecule type" value="Genomic_DNA"/>
</dbReference>
<sequence>MPAATRRRRGPDGEADHAPSVRSAPWYCASWRRTRRGDTGACTGNFLTLGVAVAASTVWEILRAARIDPVPDRATTTWAQFLRLQGDALLAADFFETITLAGARLYILLNQRHLLYALREYEAFYNTHRPHQGIANARPLAPLPEPITAPDGRAHLNIRRRDRLGGILHEYEHAA</sequence>
<feature type="region of interest" description="Disordered" evidence="1">
    <location>
        <begin position="1"/>
        <end position="20"/>
    </location>
</feature>
<keyword evidence="3" id="KW-1185">Reference proteome</keyword>
<feature type="compositionally biased region" description="Basic and acidic residues" evidence="1">
    <location>
        <begin position="10"/>
        <end position="19"/>
    </location>
</feature>
<accession>A0A919W803</accession>
<comment type="caution">
    <text evidence="2">The sequence shown here is derived from an EMBL/GenBank/DDBJ whole genome shotgun (WGS) entry which is preliminary data.</text>
</comment>
<dbReference type="AlphaFoldDB" id="A0A919W803"/>
<evidence type="ECO:0000256" key="1">
    <source>
        <dbReference type="SAM" id="MobiDB-lite"/>
    </source>
</evidence>
<evidence type="ECO:0008006" key="4">
    <source>
        <dbReference type="Google" id="ProtNLM"/>
    </source>
</evidence>
<proteinExistence type="predicted"/>
<gene>
    <name evidence="2" type="ORF">Ato02nite_031040</name>
</gene>
<organism evidence="2 3">
    <name type="scientific">Paractinoplanes toevensis</name>
    <dbReference type="NCBI Taxonomy" id="571911"/>
    <lineage>
        <taxon>Bacteria</taxon>
        <taxon>Bacillati</taxon>
        <taxon>Actinomycetota</taxon>
        <taxon>Actinomycetes</taxon>
        <taxon>Micromonosporales</taxon>
        <taxon>Micromonosporaceae</taxon>
        <taxon>Paractinoplanes</taxon>
    </lineage>
</organism>
<name>A0A919W803_9ACTN</name>